<dbReference type="OrthoDB" id="9812302at2"/>
<dbReference type="Proteomes" id="UP000028123">
    <property type="component" value="Unassembled WGS sequence"/>
</dbReference>
<evidence type="ECO:0000313" key="5">
    <source>
        <dbReference type="Proteomes" id="UP000028123"/>
    </source>
</evidence>
<dbReference type="InterPro" id="IPR029044">
    <property type="entry name" value="Nucleotide-diphossugar_trans"/>
</dbReference>
<proteinExistence type="predicted"/>
<dbReference type="InterPro" id="IPR001173">
    <property type="entry name" value="Glyco_trans_2-like"/>
</dbReference>
<dbReference type="AlphaFoldDB" id="A0A081P6M1"/>
<dbReference type="eggNOG" id="COG1216">
    <property type="taxonomic scope" value="Bacteria"/>
</dbReference>
<name>A0A081P6M1_9BACL</name>
<dbReference type="InterPro" id="IPR050834">
    <property type="entry name" value="Glycosyltransf_2"/>
</dbReference>
<feature type="domain" description="Galactosyltransferase C-terminal" evidence="3">
    <location>
        <begin position="203"/>
        <end position="267"/>
    </location>
</feature>
<accession>A0A081P6M1</accession>
<reference evidence="4 5" key="1">
    <citation type="submission" date="2014-06" db="EMBL/GenBank/DDBJ databases">
        <title>Draft genome sequence of Paenibacillus sp. MSt1.</title>
        <authorList>
            <person name="Aw Y.K."/>
            <person name="Ong K.S."/>
            <person name="Gan H.M."/>
            <person name="Lee S.M."/>
        </authorList>
    </citation>
    <scope>NUCLEOTIDE SEQUENCE [LARGE SCALE GENOMIC DNA]</scope>
    <source>
        <strain evidence="4 5">MSt1</strain>
    </source>
</reference>
<evidence type="ECO:0000259" key="2">
    <source>
        <dbReference type="Pfam" id="PF00535"/>
    </source>
</evidence>
<gene>
    <name evidence="4" type="ORF">ET33_31220</name>
</gene>
<dbReference type="SUPFAM" id="SSF53448">
    <property type="entry name" value="Nucleotide-diphospho-sugar transferases"/>
    <property type="match status" value="1"/>
</dbReference>
<evidence type="ECO:0008006" key="6">
    <source>
        <dbReference type="Google" id="ProtNLM"/>
    </source>
</evidence>
<dbReference type="EMBL" id="JNVM01000006">
    <property type="protein sequence ID" value="KEQ26344.1"/>
    <property type="molecule type" value="Genomic_DNA"/>
</dbReference>
<dbReference type="GO" id="GO:0016740">
    <property type="term" value="F:transferase activity"/>
    <property type="evidence" value="ECO:0007669"/>
    <property type="project" value="UniProtKB-KW"/>
</dbReference>
<dbReference type="InterPro" id="IPR027791">
    <property type="entry name" value="Galactosyl_T_C"/>
</dbReference>
<keyword evidence="1" id="KW-0808">Transferase</keyword>
<dbReference type="Pfam" id="PF02709">
    <property type="entry name" value="Glyco_transf_7C"/>
    <property type="match status" value="1"/>
</dbReference>
<dbReference type="PANTHER" id="PTHR43685">
    <property type="entry name" value="GLYCOSYLTRANSFERASE"/>
    <property type="match status" value="1"/>
</dbReference>
<organism evidence="4 5">
    <name type="scientific">Paenibacillus tyrfis</name>
    <dbReference type="NCBI Taxonomy" id="1501230"/>
    <lineage>
        <taxon>Bacteria</taxon>
        <taxon>Bacillati</taxon>
        <taxon>Bacillota</taxon>
        <taxon>Bacilli</taxon>
        <taxon>Bacillales</taxon>
        <taxon>Paenibacillaceae</taxon>
        <taxon>Paenibacillus</taxon>
    </lineage>
</organism>
<evidence type="ECO:0000256" key="1">
    <source>
        <dbReference type="ARBA" id="ARBA00022679"/>
    </source>
</evidence>
<dbReference type="Gene3D" id="3.90.550.10">
    <property type="entry name" value="Spore Coat Polysaccharide Biosynthesis Protein SpsA, Chain A"/>
    <property type="match status" value="1"/>
</dbReference>
<protein>
    <recommendedName>
        <fullName evidence="6">Glycosyl transferase family 2</fullName>
    </recommendedName>
</protein>
<evidence type="ECO:0000259" key="3">
    <source>
        <dbReference type="Pfam" id="PF02709"/>
    </source>
</evidence>
<comment type="caution">
    <text evidence="4">The sequence shown here is derived from an EMBL/GenBank/DDBJ whole genome shotgun (WGS) entry which is preliminary data.</text>
</comment>
<dbReference type="Pfam" id="PF00535">
    <property type="entry name" value="Glycos_transf_2"/>
    <property type="match status" value="1"/>
</dbReference>
<dbReference type="RefSeq" id="WP_036678698.1">
    <property type="nucleotide sequence ID" value="NZ_JNVM01000006.1"/>
</dbReference>
<sequence length="396" mass="47114">MSIQVSVIMITHNKYPQNLYSLYALENQTFDPKRMEVILVDDASTDKTPKLQKYRPPFHFRYIRCEQNVGRSKAKNIGIQAATGEVLIIIDAEMILDPTYVGQHYHLHQANPNLVVTGCLRHYNTFTVLDKKFNTEQFKLFRQLNRKKNPRIRRLRILRIFKKYSKMRLFKKRSIFKQRYKKYAYPAPFFQEIIDRHGVHYEGFHMPYIFVVTHNISVRRSTFDEVGPFDEGFQGWGCEDWEFGYRLYKHGATIMDNPHVKVYHQEHPRSIGNQNKEGLINYKYFFTRHPEFEVGVQSLCWLGKNLLEANELVDEYKAMVHHYPHQYLHLVQAFPILFDQIYTLLIHDMPVVNLMNESETMRDEQWNNAFLSELNLLKSSGEYPKLAAHLEWLISK</sequence>
<keyword evidence="5" id="KW-1185">Reference proteome</keyword>
<feature type="domain" description="Glycosyltransferase 2-like" evidence="2">
    <location>
        <begin position="6"/>
        <end position="173"/>
    </location>
</feature>
<evidence type="ECO:0000313" key="4">
    <source>
        <dbReference type="EMBL" id="KEQ26344.1"/>
    </source>
</evidence>
<dbReference type="PANTHER" id="PTHR43685:SF2">
    <property type="entry name" value="GLYCOSYLTRANSFERASE 2-LIKE DOMAIN-CONTAINING PROTEIN"/>
    <property type="match status" value="1"/>
</dbReference>